<name>B6HA05_PENRW</name>
<dbReference type="OMA" id="ECIQNEA"/>
<dbReference type="PANTHER" id="PTHR42076:SF1">
    <property type="entry name" value="CYANOVIRIN-N DOMAIN-CONTAINING PROTEIN"/>
    <property type="match status" value="1"/>
</dbReference>
<dbReference type="VEuPathDB" id="FungiDB:PCH_Pc16g14590"/>
<evidence type="ECO:0000313" key="3">
    <source>
        <dbReference type="Proteomes" id="UP000000724"/>
    </source>
</evidence>
<reference evidence="2 3" key="1">
    <citation type="journal article" date="2008" name="Nat. Biotechnol.">
        <title>Genome sequencing and analysis of the filamentous fungus Penicillium chrysogenum.</title>
        <authorList>
            <person name="van den Berg M.A."/>
            <person name="Albang R."/>
            <person name="Albermann K."/>
            <person name="Badger J.H."/>
            <person name="Daran J.-M."/>
            <person name="Driessen A.J.M."/>
            <person name="Garcia-Estrada C."/>
            <person name="Fedorova N.D."/>
            <person name="Harris D.M."/>
            <person name="Heijne W.H.M."/>
            <person name="Joardar V.S."/>
            <person name="Kiel J.A.K.W."/>
            <person name="Kovalchuk A."/>
            <person name="Martin J.F."/>
            <person name="Nierman W.C."/>
            <person name="Nijland J.G."/>
            <person name="Pronk J.T."/>
            <person name="Roubos J.A."/>
            <person name="van der Klei I.J."/>
            <person name="van Peij N.N.M.E."/>
            <person name="Veenhuis M."/>
            <person name="von Doehren H."/>
            <person name="Wagner C."/>
            <person name="Wortman J.R."/>
            <person name="Bovenberg R.A.L."/>
        </authorList>
    </citation>
    <scope>NUCLEOTIDE SEQUENCE [LARGE SCALE GENOMIC DNA]</scope>
    <source>
        <strain evidence="3">ATCC 28089 / DSM 1075 / NRRL 1951 / Wisconsin 54-1255</strain>
    </source>
</reference>
<dbReference type="OrthoDB" id="2441380at2759"/>
<evidence type="ECO:0000313" key="2">
    <source>
        <dbReference type="EMBL" id="CAP94129.1"/>
    </source>
</evidence>
<accession>B6HA05</accession>
<dbReference type="InterPro" id="IPR036673">
    <property type="entry name" value="Cyanovirin-N_sf"/>
</dbReference>
<dbReference type="eggNOG" id="ENOG502RNVE">
    <property type="taxonomic scope" value="Eukaryota"/>
</dbReference>
<dbReference type="InterPro" id="IPR011058">
    <property type="entry name" value="Cyanovirin-N"/>
</dbReference>
<gene>
    <name evidence="2" type="ORF">Pc16g14590</name>
    <name evidence="2" type="ORF">PCH_Pc16g14590</name>
</gene>
<dbReference type="HOGENOM" id="CLU_144945_0_0_1"/>
<organism evidence="2 3">
    <name type="scientific">Penicillium rubens (strain ATCC 28089 / DSM 1075 / NRRL 1951 / Wisconsin 54-1255)</name>
    <name type="common">Penicillium chrysogenum</name>
    <dbReference type="NCBI Taxonomy" id="500485"/>
    <lineage>
        <taxon>Eukaryota</taxon>
        <taxon>Fungi</taxon>
        <taxon>Dikarya</taxon>
        <taxon>Ascomycota</taxon>
        <taxon>Pezizomycotina</taxon>
        <taxon>Eurotiomycetes</taxon>
        <taxon>Eurotiomycetidae</taxon>
        <taxon>Eurotiales</taxon>
        <taxon>Aspergillaceae</taxon>
        <taxon>Penicillium</taxon>
        <taxon>Penicillium chrysogenum species complex</taxon>
    </lineage>
</organism>
<sequence>MGFHRSSKGINIRDKHILTAYCQRPSGESRYSELDLNEFIGAKRGKGQLAWGSHDFSKSSHDVNFQLEGPENNPILHAQLEDNEGHVRESQMNLADCIKNEDGHLSFMECF</sequence>
<evidence type="ECO:0000259" key="1">
    <source>
        <dbReference type="SMART" id="SM01111"/>
    </source>
</evidence>
<keyword evidence="3" id="KW-1185">Reference proteome</keyword>
<dbReference type="Proteomes" id="UP000000724">
    <property type="component" value="Contig Pc00c16"/>
</dbReference>
<dbReference type="Gene3D" id="2.30.60.10">
    <property type="entry name" value="Cyanovirin-N"/>
    <property type="match status" value="1"/>
</dbReference>
<dbReference type="PANTHER" id="PTHR42076">
    <property type="entry name" value="CYANOVIRIN-N HOMOLOG"/>
    <property type="match status" value="1"/>
</dbReference>
<dbReference type="Pfam" id="PF08881">
    <property type="entry name" value="CVNH"/>
    <property type="match status" value="1"/>
</dbReference>
<dbReference type="AlphaFoldDB" id="B6HA05"/>
<dbReference type="SMART" id="SM01111">
    <property type="entry name" value="CVNH"/>
    <property type="match status" value="1"/>
</dbReference>
<dbReference type="SUPFAM" id="SSF51322">
    <property type="entry name" value="Cyanovirin-N"/>
    <property type="match status" value="1"/>
</dbReference>
<proteinExistence type="predicted"/>
<dbReference type="STRING" id="500485.B6HA05"/>
<protein>
    <submittedName>
        <fullName evidence="2">Pc16g14590 protein</fullName>
    </submittedName>
</protein>
<dbReference type="EMBL" id="AM920431">
    <property type="protein sequence ID" value="CAP94129.1"/>
    <property type="molecule type" value="Genomic_DNA"/>
</dbReference>
<feature type="domain" description="Cyanovirin-N" evidence="1">
    <location>
        <begin position="2"/>
        <end position="107"/>
    </location>
</feature>
<dbReference type="BioCyc" id="PCHR:PC16G14590-MONOMER"/>